<dbReference type="EMBL" id="FLUO01000001">
    <property type="protein sequence ID" value="SBW07742.1"/>
    <property type="molecule type" value="Genomic_DNA"/>
</dbReference>
<organism evidence="2">
    <name type="scientific">uncultured Alphaproteobacteria bacterium</name>
    <dbReference type="NCBI Taxonomy" id="91750"/>
    <lineage>
        <taxon>Bacteria</taxon>
        <taxon>Pseudomonadati</taxon>
        <taxon>Pseudomonadota</taxon>
        <taxon>Alphaproteobacteria</taxon>
        <taxon>environmental samples</taxon>
    </lineage>
</organism>
<evidence type="ECO:0000256" key="1">
    <source>
        <dbReference type="SAM" id="MobiDB-lite"/>
    </source>
</evidence>
<reference evidence="2" key="1">
    <citation type="submission" date="2016-04" db="EMBL/GenBank/DDBJ databases">
        <authorList>
            <person name="Evans L.H."/>
            <person name="Alamgir A."/>
            <person name="Owens N."/>
            <person name="Weber N.D."/>
            <person name="Virtaneva K."/>
            <person name="Barbian K."/>
            <person name="Babar A."/>
            <person name="Rosenke K."/>
        </authorList>
    </citation>
    <scope>NUCLEOTIDE SEQUENCE</scope>
    <source>
        <strain evidence="2">86</strain>
    </source>
</reference>
<accession>A0A212K7W2</accession>
<gene>
    <name evidence="2" type="ORF">KL86APRO_12280</name>
</gene>
<feature type="region of interest" description="Disordered" evidence="1">
    <location>
        <begin position="1"/>
        <end position="41"/>
    </location>
</feature>
<name>A0A212K7W2_9PROT</name>
<sequence length="58" mass="6646">MSPHEESNHIDGTPLHGVSHLRDYANRQKQSLNPQHGRGSFPHFYVQRVMHTAWGLSV</sequence>
<protein>
    <submittedName>
        <fullName evidence="2">Uncharacterized protein</fullName>
    </submittedName>
</protein>
<proteinExistence type="predicted"/>
<evidence type="ECO:0000313" key="2">
    <source>
        <dbReference type="EMBL" id="SBW07742.1"/>
    </source>
</evidence>
<dbReference type="AlphaFoldDB" id="A0A212K7W2"/>